<keyword evidence="12" id="KW-1185">Reference proteome</keyword>
<organism evidence="11 12">
    <name type="scientific">Parasphingopyxis marina</name>
    <dbReference type="NCBI Taxonomy" id="2761622"/>
    <lineage>
        <taxon>Bacteria</taxon>
        <taxon>Pseudomonadati</taxon>
        <taxon>Pseudomonadota</taxon>
        <taxon>Alphaproteobacteria</taxon>
        <taxon>Sphingomonadales</taxon>
        <taxon>Sphingomonadaceae</taxon>
        <taxon>Parasphingopyxis</taxon>
    </lineage>
</organism>
<dbReference type="InterPro" id="IPR023193">
    <property type="entry name" value="EPSP_synthase_CS"/>
</dbReference>
<comment type="pathway">
    <text evidence="1 8">Metabolic intermediate biosynthesis; chorismate biosynthesis; chorismate from D-erythrose 4-phosphate and phosphoenolpyruvate: step 6/7.</text>
</comment>
<name>A0A842HXX0_9SPHN</name>
<keyword evidence="3 8" id="KW-0963">Cytoplasm</keyword>
<dbReference type="RefSeq" id="WP_185800497.1">
    <property type="nucleotide sequence ID" value="NZ_JACJVJ010000001.1"/>
</dbReference>
<feature type="binding site" evidence="8">
    <location>
        <position position="355"/>
    </location>
    <ligand>
        <name>phosphoenolpyruvate</name>
        <dbReference type="ChEBI" id="CHEBI:58702"/>
    </ligand>
</feature>
<comment type="subunit">
    <text evidence="8">Monomer.</text>
</comment>
<evidence type="ECO:0000313" key="11">
    <source>
        <dbReference type="EMBL" id="MBC2777277.1"/>
    </source>
</evidence>
<dbReference type="PROSITE" id="PS00885">
    <property type="entry name" value="EPSP_SYNTHASE_2"/>
    <property type="match status" value="1"/>
</dbReference>
<dbReference type="InterPro" id="IPR013792">
    <property type="entry name" value="RNA3'P_cycl/enolpyr_Trfase_a/b"/>
</dbReference>
<evidence type="ECO:0000256" key="1">
    <source>
        <dbReference type="ARBA" id="ARBA00004811"/>
    </source>
</evidence>
<evidence type="ECO:0000256" key="5">
    <source>
        <dbReference type="ARBA" id="ARBA00022679"/>
    </source>
</evidence>
<dbReference type="GO" id="GO:0005737">
    <property type="term" value="C:cytoplasm"/>
    <property type="evidence" value="ECO:0007669"/>
    <property type="project" value="UniProtKB-SubCell"/>
</dbReference>
<dbReference type="GO" id="GO:0009423">
    <property type="term" value="P:chorismate biosynthetic process"/>
    <property type="evidence" value="ECO:0007669"/>
    <property type="project" value="UniProtKB-UniRule"/>
</dbReference>
<comment type="subcellular location">
    <subcellularLocation>
        <location evidence="8">Cytoplasm</location>
    </subcellularLocation>
</comment>
<feature type="region of interest" description="Disordered" evidence="9">
    <location>
        <begin position="1"/>
        <end position="23"/>
    </location>
</feature>
<feature type="binding site" evidence="8">
    <location>
        <position position="403"/>
    </location>
    <ligand>
        <name>phosphoenolpyruvate</name>
        <dbReference type="ChEBI" id="CHEBI:58702"/>
    </ligand>
</feature>
<feature type="binding site" evidence="8">
    <location>
        <position position="26"/>
    </location>
    <ligand>
        <name>3-phosphoshikimate</name>
        <dbReference type="ChEBI" id="CHEBI:145989"/>
    </ligand>
</feature>
<sequence length="446" mass="46865">MSHNPIPRPFSLRGPLRGHARVPGDKSISHRALILAAMAVGDSRIEGLLESEDVIATVAALWSMGAQVGQDSNGNWAVSGVGVGGLLQPETALDMGNSGTSARLLMGLVASHAITATFIGDPSLSRRPMNRVIEPLSKMGAEFSVTPGGRLPLMVHGRVPAVPIEYRLPVPSAQVKSAVLLAALNTPGVTRVIEPERTRDHSERMLKAFGADIAIEEAGSERIISVTGEAELRPQNLSIPGDPSSAAFPIVAALLVPGSDILVQHVGINETRTGLFEVLKEMGADIVFENEREVGGEPVADIRARHSVLKGVDVPPEIAPRMIDEFPILFVAAALAEGETKTSGLGELRVKESDRLATMASGLKQFGVQLDEREDGLTITGSGGEKIKGESAMPEIRTSLDHRIAMSFAVAGLASEGGVLIDDISPIATSFPSFPPMLADLGAIAP</sequence>
<dbReference type="Proteomes" id="UP000564378">
    <property type="component" value="Unassembled WGS sequence"/>
</dbReference>
<keyword evidence="4 8" id="KW-0028">Amino-acid biosynthesis</keyword>
<feature type="binding site" evidence="8">
    <location>
        <position position="351"/>
    </location>
    <ligand>
        <name>3-phosphoshikimate</name>
        <dbReference type="ChEBI" id="CHEBI:145989"/>
    </ligand>
</feature>
<dbReference type="GO" id="GO:0008652">
    <property type="term" value="P:amino acid biosynthetic process"/>
    <property type="evidence" value="ECO:0007669"/>
    <property type="project" value="UniProtKB-KW"/>
</dbReference>
<accession>A0A842HXX0</accession>
<dbReference type="HAMAP" id="MF_00210">
    <property type="entry name" value="EPSP_synth"/>
    <property type="match status" value="1"/>
</dbReference>
<dbReference type="FunFam" id="3.65.10.10:FF:000006">
    <property type="entry name" value="3-phosphoshikimate 1-carboxyvinyltransferase"/>
    <property type="match status" value="1"/>
</dbReference>
<dbReference type="EMBL" id="JACJVJ010000001">
    <property type="protein sequence ID" value="MBC2777277.1"/>
    <property type="molecule type" value="Genomic_DNA"/>
</dbReference>
<feature type="binding site" evidence="8">
    <location>
        <position position="26"/>
    </location>
    <ligand>
        <name>phosphoenolpyruvate</name>
        <dbReference type="ChEBI" id="CHEBI:58702"/>
    </ligand>
</feature>
<dbReference type="SUPFAM" id="SSF55205">
    <property type="entry name" value="EPT/RTPC-like"/>
    <property type="match status" value="1"/>
</dbReference>
<feature type="active site" description="Proton acceptor" evidence="8">
    <location>
        <position position="324"/>
    </location>
</feature>
<feature type="binding site" evidence="8">
    <location>
        <position position="127"/>
    </location>
    <ligand>
        <name>phosphoenolpyruvate</name>
        <dbReference type="ChEBI" id="CHEBI:58702"/>
    </ligand>
</feature>
<comment type="caution">
    <text evidence="8">Lacks conserved residue(s) required for the propagation of feature annotation.</text>
</comment>
<feature type="binding site" evidence="8">
    <location>
        <position position="324"/>
    </location>
    <ligand>
        <name>3-phosphoshikimate</name>
        <dbReference type="ChEBI" id="CHEBI:145989"/>
    </ligand>
</feature>
<feature type="domain" description="Enolpyruvate transferase" evidence="10">
    <location>
        <begin position="14"/>
        <end position="436"/>
    </location>
</feature>
<dbReference type="PIRSF" id="PIRSF000505">
    <property type="entry name" value="EPSPS"/>
    <property type="match status" value="1"/>
</dbReference>
<evidence type="ECO:0000256" key="7">
    <source>
        <dbReference type="ARBA" id="ARBA00044633"/>
    </source>
</evidence>
<evidence type="ECO:0000256" key="6">
    <source>
        <dbReference type="ARBA" id="ARBA00023141"/>
    </source>
</evidence>
<dbReference type="NCBIfam" id="TIGR01356">
    <property type="entry name" value="aroA"/>
    <property type="match status" value="1"/>
</dbReference>
<evidence type="ECO:0000256" key="2">
    <source>
        <dbReference type="ARBA" id="ARBA00009948"/>
    </source>
</evidence>
<dbReference type="EC" id="2.5.1.19" evidence="8"/>
<dbReference type="InterPro" id="IPR001986">
    <property type="entry name" value="Enolpyruvate_Tfrase_dom"/>
</dbReference>
<feature type="binding site" evidence="8">
    <location>
        <position position="172"/>
    </location>
    <ligand>
        <name>3-phosphoshikimate</name>
        <dbReference type="ChEBI" id="CHEBI:145989"/>
    </ligand>
</feature>
<evidence type="ECO:0000256" key="9">
    <source>
        <dbReference type="SAM" id="MobiDB-lite"/>
    </source>
</evidence>
<dbReference type="InterPro" id="IPR036968">
    <property type="entry name" value="Enolpyruvate_Tfrase_sf"/>
</dbReference>
<dbReference type="Gene3D" id="3.65.10.10">
    <property type="entry name" value="Enolpyruvate transferase domain"/>
    <property type="match status" value="2"/>
</dbReference>
<dbReference type="PANTHER" id="PTHR21090:SF5">
    <property type="entry name" value="PENTAFUNCTIONAL AROM POLYPEPTIDE"/>
    <property type="match status" value="1"/>
</dbReference>
<keyword evidence="5 8" id="KW-0808">Transferase</keyword>
<dbReference type="AlphaFoldDB" id="A0A842HXX0"/>
<comment type="caution">
    <text evidence="11">The sequence shown here is derived from an EMBL/GenBank/DDBJ whole genome shotgun (WGS) entry which is preliminary data.</text>
</comment>
<dbReference type="InterPro" id="IPR006264">
    <property type="entry name" value="EPSP_synthase"/>
</dbReference>
<evidence type="ECO:0000256" key="8">
    <source>
        <dbReference type="HAMAP-Rule" id="MF_00210"/>
    </source>
</evidence>
<feature type="binding site" evidence="8">
    <location>
        <position position="31"/>
    </location>
    <ligand>
        <name>3-phosphoshikimate</name>
        <dbReference type="ChEBI" id="CHEBI:145989"/>
    </ligand>
</feature>
<comment type="function">
    <text evidence="8">Catalyzes the transfer of the enolpyruvyl moiety of phosphoenolpyruvate (PEP) to the 5-hydroxyl of shikimate-3-phosphate (S3P) to produce enolpyruvyl shikimate-3-phosphate and inorganic phosphate.</text>
</comment>
<feature type="binding site" evidence="8">
    <location>
        <position position="174"/>
    </location>
    <ligand>
        <name>phosphoenolpyruvate</name>
        <dbReference type="ChEBI" id="CHEBI:58702"/>
    </ligand>
</feature>
<comment type="similarity">
    <text evidence="2 8">Belongs to the EPSP synthase family.</text>
</comment>
<dbReference type="UniPathway" id="UPA00053">
    <property type="reaction ID" value="UER00089"/>
</dbReference>
<evidence type="ECO:0000256" key="4">
    <source>
        <dbReference type="ARBA" id="ARBA00022605"/>
    </source>
</evidence>
<dbReference type="PROSITE" id="PS00104">
    <property type="entry name" value="EPSP_SYNTHASE_1"/>
    <property type="match status" value="1"/>
</dbReference>
<feature type="binding site" evidence="8">
    <location>
        <position position="174"/>
    </location>
    <ligand>
        <name>3-phosphoshikimate</name>
        <dbReference type="ChEBI" id="CHEBI:145989"/>
    </ligand>
</feature>
<evidence type="ECO:0000256" key="3">
    <source>
        <dbReference type="ARBA" id="ARBA00022490"/>
    </source>
</evidence>
<gene>
    <name evidence="8 11" type="primary">aroA</name>
    <name evidence="11" type="ORF">H6P80_06555</name>
</gene>
<evidence type="ECO:0000259" key="10">
    <source>
        <dbReference type="Pfam" id="PF00275"/>
    </source>
</evidence>
<dbReference type="PANTHER" id="PTHR21090">
    <property type="entry name" value="AROM/DEHYDROQUINATE SYNTHASE"/>
    <property type="match status" value="1"/>
</dbReference>
<feature type="binding site" evidence="8">
    <location>
        <position position="99"/>
    </location>
    <ligand>
        <name>phosphoenolpyruvate</name>
        <dbReference type="ChEBI" id="CHEBI:58702"/>
    </ligand>
</feature>
<dbReference type="GO" id="GO:0009073">
    <property type="term" value="P:aromatic amino acid family biosynthetic process"/>
    <property type="evidence" value="ECO:0007669"/>
    <property type="project" value="UniProtKB-KW"/>
</dbReference>
<dbReference type="GO" id="GO:0003866">
    <property type="term" value="F:3-phosphoshikimate 1-carboxyvinyltransferase activity"/>
    <property type="evidence" value="ECO:0007669"/>
    <property type="project" value="UniProtKB-UniRule"/>
</dbReference>
<protein>
    <recommendedName>
        <fullName evidence="8">3-phosphoshikimate 1-carboxyvinyltransferase</fullName>
        <ecNumber evidence="8">2.5.1.19</ecNumber>
    </recommendedName>
    <alternativeName>
        <fullName evidence="8">5-enolpyruvylshikimate-3-phosphate synthase</fullName>
        <shortName evidence="8">EPSP synthase</shortName>
        <shortName evidence="8">EPSPS</shortName>
    </alternativeName>
</protein>
<keyword evidence="6 8" id="KW-0057">Aromatic amino acid biosynthesis</keyword>
<reference evidence="11 12" key="1">
    <citation type="submission" date="2020-08" db="EMBL/GenBank/DDBJ databases">
        <title>Draft genome sequence of Parasphingopyxis sp. GrpM-11.</title>
        <authorList>
            <person name="Oh J."/>
            <person name="Roh D.-H."/>
        </authorList>
    </citation>
    <scope>NUCLEOTIDE SEQUENCE [LARGE SCALE GENOMIC DNA]</scope>
    <source>
        <strain evidence="11 12">GrpM-11</strain>
    </source>
</reference>
<dbReference type="Pfam" id="PF00275">
    <property type="entry name" value="EPSP_synthase"/>
    <property type="match status" value="1"/>
</dbReference>
<proteinExistence type="inferred from homology"/>
<feature type="binding site" evidence="8">
    <location>
        <position position="27"/>
    </location>
    <ligand>
        <name>3-phosphoshikimate</name>
        <dbReference type="ChEBI" id="CHEBI:145989"/>
    </ligand>
</feature>
<dbReference type="CDD" id="cd01556">
    <property type="entry name" value="EPSP_synthase"/>
    <property type="match status" value="1"/>
</dbReference>
<evidence type="ECO:0000313" key="12">
    <source>
        <dbReference type="Proteomes" id="UP000564378"/>
    </source>
</evidence>
<comment type="catalytic activity">
    <reaction evidence="7">
        <text>3-phosphoshikimate + phosphoenolpyruvate = 5-O-(1-carboxyvinyl)-3-phosphoshikimate + phosphate</text>
        <dbReference type="Rhea" id="RHEA:21256"/>
        <dbReference type="ChEBI" id="CHEBI:43474"/>
        <dbReference type="ChEBI" id="CHEBI:57701"/>
        <dbReference type="ChEBI" id="CHEBI:58702"/>
        <dbReference type="ChEBI" id="CHEBI:145989"/>
        <dbReference type="EC" id="2.5.1.19"/>
    </reaction>
    <physiologicalReaction direction="left-to-right" evidence="7">
        <dbReference type="Rhea" id="RHEA:21257"/>
    </physiologicalReaction>
</comment>